<reference evidence="8 9" key="1">
    <citation type="submission" date="2017-04" db="EMBL/GenBank/DDBJ databases">
        <authorList>
            <person name="Afonso C.L."/>
            <person name="Miller P.J."/>
            <person name="Scott M.A."/>
            <person name="Spackman E."/>
            <person name="Goraichik I."/>
            <person name="Dimitrov K.M."/>
            <person name="Suarez D.L."/>
            <person name="Swayne D.E."/>
        </authorList>
    </citation>
    <scope>NUCLEOTIDE SEQUENCE [LARGE SCALE GENOMIC DNA]</scope>
    <source>
        <strain evidence="8 9">ToBE</strain>
    </source>
</reference>
<dbReference type="InterPro" id="IPR007197">
    <property type="entry name" value="rSAM"/>
</dbReference>
<dbReference type="InterPro" id="IPR034457">
    <property type="entry name" value="Organic_radical-activating"/>
</dbReference>
<evidence type="ECO:0000256" key="6">
    <source>
        <dbReference type="PIRSR" id="PIRSR004869-50"/>
    </source>
</evidence>
<feature type="binding site" evidence="6">
    <location>
        <position position="108"/>
    </location>
    <ligand>
        <name>[4Fe-4S] cluster</name>
        <dbReference type="ChEBI" id="CHEBI:49883"/>
        <note>4Fe-4S-S-AdoMet</note>
    </ligand>
</feature>
<dbReference type="PANTHER" id="PTHR30352:SF5">
    <property type="entry name" value="PYRUVATE FORMATE-LYASE 1-ACTIVATING ENZYME"/>
    <property type="match status" value="1"/>
</dbReference>
<dbReference type="GO" id="GO:0046872">
    <property type="term" value="F:metal ion binding"/>
    <property type="evidence" value="ECO:0007669"/>
    <property type="project" value="UniProtKB-KW"/>
</dbReference>
<dbReference type="InterPro" id="IPR027596">
    <property type="entry name" value="AmmeMemoSam_rS"/>
</dbReference>
<dbReference type="PANTHER" id="PTHR30352">
    <property type="entry name" value="PYRUVATE FORMATE-LYASE-ACTIVATING ENZYME"/>
    <property type="match status" value="1"/>
</dbReference>
<dbReference type="NCBIfam" id="TIGR04337">
    <property type="entry name" value="AmmeMemoSam_rS"/>
    <property type="match status" value="1"/>
</dbReference>
<keyword evidence="2 6" id="KW-0949">S-adenosyl-L-methionine</keyword>
<evidence type="ECO:0000256" key="4">
    <source>
        <dbReference type="ARBA" id="ARBA00023004"/>
    </source>
</evidence>
<dbReference type="GO" id="GO:0051539">
    <property type="term" value="F:4 iron, 4 sulfur cluster binding"/>
    <property type="evidence" value="ECO:0007669"/>
    <property type="project" value="UniProtKB-KW"/>
</dbReference>
<keyword evidence="1" id="KW-0004">4Fe-4S</keyword>
<dbReference type="InterPro" id="IPR013785">
    <property type="entry name" value="Aldolase_TIM"/>
</dbReference>
<organism evidence="8 9">
    <name type="scientific">Thermanaeromonas toyohensis ToBE</name>
    <dbReference type="NCBI Taxonomy" id="698762"/>
    <lineage>
        <taxon>Bacteria</taxon>
        <taxon>Bacillati</taxon>
        <taxon>Bacillota</taxon>
        <taxon>Clostridia</taxon>
        <taxon>Neomoorellales</taxon>
        <taxon>Neomoorellaceae</taxon>
        <taxon>Thermanaeromonas</taxon>
    </lineage>
</organism>
<feature type="binding site" evidence="6">
    <location>
        <position position="115"/>
    </location>
    <ligand>
        <name>[4Fe-4S] cluster</name>
        <dbReference type="ChEBI" id="CHEBI:49883"/>
        <note>4Fe-4S-S-AdoMet</note>
    </ligand>
</feature>
<keyword evidence="8" id="KW-0456">Lyase</keyword>
<protein>
    <submittedName>
        <fullName evidence="8">Pyruvate formate lyase activating enzyme</fullName>
    </submittedName>
</protein>
<feature type="binding site" evidence="6">
    <location>
        <position position="112"/>
    </location>
    <ligand>
        <name>[4Fe-4S] cluster</name>
        <dbReference type="ChEBI" id="CHEBI:49883"/>
        <note>4Fe-4S-S-AdoMet</note>
    </ligand>
</feature>
<sequence>MHEINEGERFWADNERGKLIKQGGNGMREAKYYVKLEEDKVECRLCPHTCRLGPGRRGICRVRENREGRLFTRNYGLCSSLALDPIEKKPLYHFYPGHFILSAGTVGCNFGCEFCQNWEIAHGEPEVVEITPGYLVEEAKRLKSVGLAYTYSEPIVWFEFVLDTARMAREAGLKNVLVTNGFIRPEPLKELLPVIDALNIDVKGFSREFYRHIVHGDYQPVLRTAVQAKEAGCHVEITTLLVTGLNDKLDELEELVKWILAELGKDTPLHFSRYFPRYKLKQPPTPLETMQRAWEMACRYLNYVYLGNVEAPQANNTYCPQCGNLVIRRQGYRVSFPGLVTPGYCRQCGSQIAIIM</sequence>
<dbReference type="Pfam" id="PF04055">
    <property type="entry name" value="Radical_SAM"/>
    <property type="match status" value="1"/>
</dbReference>
<evidence type="ECO:0000313" key="9">
    <source>
        <dbReference type="Proteomes" id="UP000192569"/>
    </source>
</evidence>
<keyword evidence="9" id="KW-1185">Reference proteome</keyword>
<evidence type="ECO:0000256" key="5">
    <source>
        <dbReference type="ARBA" id="ARBA00023014"/>
    </source>
</evidence>
<dbReference type="SFLD" id="SFLDG01101">
    <property type="entry name" value="Uncharacterised_Radical_SAM_Su"/>
    <property type="match status" value="1"/>
</dbReference>
<dbReference type="STRING" id="698762.SAMN00808754_0279"/>
<dbReference type="InterPro" id="IPR016431">
    <property type="entry name" value="Pyrv-formate_lyase-activ_prd"/>
</dbReference>
<dbReference type="SFLD" id="SFLDS00029">
    <property type="entry name" value="Radical_SAM"/>
    <property type="match status" value="1"/>
</dbReference>
<name>A0A1W1VAF6_9FIRM</name>
<dbReference type="InterPro" id="IPR058240">
    <property type="entry name" value="rSAM_sf"/>
</dbReference>
<keyword evidence="8" id="KW-0670">Pyruvate</keyword>
<dbReference type="PIRSF" id="PIRSF004869">
    <property type="entry name" value="PflX_prd"/>
    <property type="match status" value="1"/>
</dbReference>
<keyword evidence="3 6" id="KW-0479">Metal-binding</keyword>
<dbReference type="Proteomes" id="UP000192569">
    <property type="component" value="Chromosome I"/>
</dbReference>
<feature type="domain" description="Radical SAM core" evidence="7">
    <location>
        <begin position="93"/>
        <end position="308"/>
    </location>
</feature>
<evidence type="ECO:0000313" key="8">
    <source>
        <dbReference type="EMBL" id="SMB90338.1"/>
    </source>
</evidence>
<dbReference type="PROSITE" id="PS51918">
    <property type="entry name" value="RADICAL_SAM"/>
    <property type="match status" value="1"/>
</dbReference>
<proteinExistence type="predicted"/>
<dbReference type="AlphaFoldDB" id="A0A1W1VAF6"/>
<dbReference type="Gene3D" id="3.20.20.70">
    <property type="entry name" value="Aldolase class I"/>
    <property type="match status" value="1"/>
</dbReference>
<dbReference type="CDD" id="cd01335">
    <property type="entry name" value="Radical_SAM"/>
    <property type="match status" value="1"/>
</dbReference>
<dbReference type="GO" id="GO:0016829">
    <property type="term" value="F:lyase activity"/>
    <property type="evidence" value="ECO:0007669"/>
    <property type="project" value="UniProtKB-KW"/>
</dbReference>
<evidence type="ECO:0000256" key="1">
    <source>
        <dbReference type="ARBA" id="ARBA00022485"/>
    </source>
</evidence>
<keyword evidence="4 6" id="KW-0408">Iron</keyword>
<gene>
    <name evidence="8" type="ORF">SAMN00808754_0279</name>
</gene>
<dbReference type="SUPFAM" id="SSF102114">
    <property type="entry name" value="Radical SAM enzymes"/>
    <property type="match status" value="1"/>
</dbReference>
<evidence type="ECO:0000256" key="3">
    <source>
        <dbReference type="ARBA" id="ARBA00022723"/>
    </source>
</evidence>
<evidence type="ECO:0000256" key="2">
    <source>
        <dbReference type="ARBA" id="ARBA00022691"/>
    </source>
</evidence>
<comment type="cofactor">
    <cofactor evidence="6">
        <name>[4Fe-4S] cluster</name>
        <dbReference type="ChEBI" id="CHEBI:49883"/>
    </cofactor>
    <text evidence="6">Binds 1 [4Fe-4S] cluster. The cluster is coordinated with 3 cysteines and an exchangeable S-adenosyl-L-methionine.</text>
</comment>
<keyword evidence="5 6" id="KW-0411">Iron-sulfur</keyword>
<evidence type="ECO:0000259" key="7">
    <source>
        <dbReference type="PROSITE" id="PS51918"/>
    </source>
</evidence>
<dbReference type="EMBL" id="LT838272">
    <property type="protein sequence ID" value="SMB90338.1"/>
    <property type="molecule type" value="Genomic_DNA"/>
</dbReference>
<accession>A0A1W1VAF6</accession>